<organism evidence="3 5">
    <name type="scientific">Legionella birminghamensis</name>
    <dbReference type="NCBI Taxonomy" id="28083"/>
    <lineage>
        <taxon>Bacteria</taxon>
        <taxon>Pseudomonadati</taxon>
        <taxon>Pseudomonadota</taxon>
        <taxon>Gammaproteobacteria</taxon>
        <taxon>Legionellales</taxon>
        <taxon>Legionellaceae</taxon>
        <taxon>Legionella</taxon>
    </lineage>
</organism>
<dbReference type="Proteomes" id="UP000054735">
    <property type="component" value="Unassembled WGS sequence"/>
</dbReference>
<dbReference type="Proteomes" id="UP000255066">
    <property type="component" value="Unassembled WGS sequence"/>
</dbReference>
<evidence type="ECO:0000313" key="4">
    <source>
        <dbReference type="Proteomes" id="UP000054735"/>
    </source>
</evidence>
<keyword evidence="4" id="KW-1185">Reference proteome</keyword>
<accession>A0A378I6N8</accession>
<dbReference type="STRING" id="28083.Lbir_2236"/>
<evidence type="ECO:0000313" key="2">
    <source>
        <dbReference type="EMBL" id="KTC68703.1"/>
    </source>
</evidence>
<dbReference type="Pfam" id="PF08808">
    <property type="entry name" value="RES"/>
    <property type="match status" value="1"/>
</dbReference>
<gene>
    <name evidence="2" type="ORF">Lbir_2236</name>
    <name evidence="3" type="ORF">NCTC12437_00064</name>
</gene>
<dbReference type="AlphaFoldDB" id="A0A378I6N8"/>
<dbReference type="EMBL" id="LNXT01000044">
    <property type="protein sequence ID" value="KTC68703.1"/>
    <property type="molecule type" value="Genomic_DNA"/>
</dbReference>
<sequence>MVDIWSEVKGMNEIQPLMASIFRFVESQEQIATLNLVNNVYEQGVLEELLESTKNPLPEKPPSMHYLLTTPFRYPPLRYGSRFGTTLERGIFYGSLNLLTALTETAYYRFVYILGPETPFHSIISSEYSSFSVSVKSEAGVFLDEQPFSKYESILTSPNSYSETQQLGSNMRQDGVEVFRYISARDKNKGKNIALFTPEAFHSDKPSKRTTWLCQASIKEIGFISKENNLRTMFMQEDFWVNGAFPSPAV</sequence>
<dbReference type="InterPro" id="IPR014914">
    <property type="entry name" value="RES_dom"/>
</dbReference>
<dbReference type="OrthoDB" id="9799238at2"/>
<feature type="domain" description="RES" evidence="1">
    <location>
        <begin position="71"/>
        <end position="207"/>
    </location>
</feature>
<proteinExistence type="predicted"/>
<reference evidence="3 5" key="2">
    <citation type="submission" date="2018-06" db="EMBL/GenBank/DDBJ databases">
        <authorList>
            <consortium name="Pathogen Informatics"/>
            <person name="Doyle S."/>
        </authorList>
    </citation>
    <scope>NUCLEOTIDE SEQUENCE [LARGE SCALE GENOMIC DNA]</scope>
    <source>
        <strain evidence="3 5">NCTC12437</strain>
    </source>
</reference>
<protein>
    <submittedName>
        <fullName evidence="2 3">RES domain</fullName>
    </submittedName>
</protein>
<dbReference type="SMART" id="SM00953">
    <property type="entry name" value="RES"/>
    <property type="match status" value="1"/>
</dbReference>
<dbReference type="RefSeq" id="WP_058524249.1">
    <property type="nucleotide sequence ID" value="NZ_CAAAHV010000015.1"/>
</dbReference>
<dbReference type="EMBL" id="UGNW01000001">
    <property type="protein sequence ID" value="STX30311.1"/>
    <property type="molecule type" value="Genomic_DNA"/>
</dbReference>
<evidence type="ECO:0000313" key="5">
    <source>
        <dbReference type="Proteomes" id="UP000255066"/>
    </source>
</evidence>
<evidence type="ECO:0000259" key="1">
    <source>
        <dbReference type="SMART" id="SM00953"/>
    </source>
</evidence>
<reference evidence="2 4" key="1">
    <citation type="submission" date="2015-11" db="EMBL/GenBank/DDBJ databases">
        <title>Genomic analysis of 38 Legionella species identifies large and diverse effector repertoires.</title>
        <authorList>
            <person name="Burstein D."/>
            <person name="Amaro F."/>
            <person name="Zusman T."/>
            <person name="Lifshitz Z."/>
            <person name="Cohen O."/>
            <person name="Gilbert J.A."/>
            <person name="Pupko T."/>
            <person name="Shuman H.A."/>
            <person name="Segal G."/>
        </authorList>
    </citation>
    <scope>NUCLEOTIDE SEQUENCE [LARGE SCALE GENOMIC DNA]</scope>
    <source>
        <strain evidence="2 4">CDC#1407-AL-14</strain>
    </source>
</reference>
<name>A0A378I6N8_9GAMM</name>
<evidence type="ECO:0000313" key="3">
    <source>
        <dbReference type="EMBL" id="STX30311.1"/>
    </source>
</evidence>